<comment type="subunit">
    <text evidence="9">The complex comprises the extracytoplasmic solute receptor protein and the two transmembrane proteins.</text>
</comment>
<feature type="transmembrane region" description="Helical" evidence="9">
    <location>
        <begin position="54"/>
        <end position="71"/>
    </location>
</feature>
<dbReference type="InterPro" id="IPR055348">
    <property type="entry name" value="DctQ"/>
</dbReference>
<evidence type="ECO:0000256" key="4">
    <source>
        <dbReference type="ARBA" id="ARBA00022519"/>
    </source>
</evidence>
<feature type="transmembrane region" description="Helical" evidence="9">
    <location>
        <begin position="134"/>
        <end position="158"/>
    </location>
</feature>
<evidence type="ECO:0000256" key="3">
    <source>
        <dbReference type="ARBA" id="ARBA00022475"/>
    </source>
</evidence>
<keyword evidence="13" id="KW-1185">Reference proteome</keyword>
<keyword evidence="6 9" id="KW-1133">Transmembrane helix</keyword>
<feature type="domain" description="Tripartite ATP-independent periplasmic transporters DctQ component" evidence="11">
    <location>
        <begin position="30"/>
        <end position="161"/>
    </location>
</feature>
<gene>
    <name evidence="12" type="ORF">SAE02_21610</name>
</gene>
<comment type="caution">
    <text evidence="12">The sequence shown here is derived from an EMBL/GenBank/DDBJ whole genome shotgun (WGS) entry which is preliminary data.</text>
</comment>
<evidence type="ECO:0000313" key="13">
    <source>
        <dbReference type="Proteomes" id="UP000321523"/>
    </source>
</evidence>
<evidence type="ECO:0000256" key="5">
    <source>
        <dbReference type="ARBA" id="ARBA00022692"/>
    </source>
</evidence>
<evidence type="ECO:0000259" key="11">
    <source>
        <dbReference type="Pfam" id="PF04290"/>
    </source>
</evidence>
<dbReference type="EMBL" id="BJYZ01000008">
    <property type="protein sequence ID" value="GEO38013.1"/>
    <property type="molecule type" value="Genomic_DNA"/>
</dbReference>
<dbReference type="PANTHER" id="PTHR35011:SF2">
    <property type="entry name" value="2,3-DIKETO-L-GULONATE TRAP TRANSPORTER SMALL PERMEASE PROTEIN YIAM"/>
    <property type="match status" value="1"/>
</dbReference>
<organism evidence="12 13">
    <name type="scientific">Skermanella aerolata</name>
    <dbReference type="NCBI Taxonomy" id="393310"/>
    <lineage>
        <taxon>Bacteria</taxon>
        <taxon>Pseudomonadati</taxon>
        <taxon>Pseudomonadota</taxon>
        <taxon>Alphaproteobacteria</taxon>
        <taxon>Rhodospirillales</taxon>
        <taxon>Azospirillaceae</taxon>
        <taxon>Skermanella</taxon>
    </lineage>
</organism>
<evidence type="ECO:0000313" key="12">
    <source>
        <dbReference type="EMBL" id="GEO38013.1"/>
    </source>
</evidence>
<comment type="function">
    <text evidence="9">Part of the tripartite ATP-independent periplasmic (TRAP) transport system.</text>
</comment>
<keyword evidence="4 9" id="KW-0997">Cell inner membrane</keyword>
<dbReference type="GO" id="GO:0015740">
    <property type="term" value="P:C4-dicarboxylate transport"/>
    <property type="evidence" value="ECO:0007669"/>
    <property type="project" value="TreeGrafter"/>
</dbReference>
<keyword evidence="2 9" id="KW-0813">Transport</keyword>
<proteinExistence type="inferred from homology"/>
<evidence type="ECO:0000256" key="2">
    <source>
        <dbReference type="ARBA" id="ARBA00022448"/>
    </source>
</evidence>
<accession>A0A512DNF1</accession>
<evidence type="ECO:0000256" key="6">
    <source>
        <dbReference type="ARBA" id="ARBA00022989"/>
    </source>
</evidence>
<dbReference type="InterPro" id="IPR007387">
    <property type="entry name" value="TRAP_DctQ"/>
</dbReference>
<evidence type="ECO:0000256" key="8">
    <source>
        <dbReference type="ARBA" id="ARBA00038436"/>
    </source>
</evidence>
<feature type="transmembrane region" description="Helical" evidence="9">
    <location>
        <begin position="21"/>
        <end position="42"/>
    </location>
</feature>
<feature type="transmembrane region" description="Helical" evidence="9">
    <location>
        <begin position="92"/>
        <end position="114"/>
    </location>
</feature>
<dbReference type="GO" id="GO:0022857">
    <property type="term" value="F:transmembrane transporter activity"/>
    <property type="evidence" value="ECO:0007669"/>
    <property type="project" value="UniProtKB-UniRule"/>
</dbReference>
<dbReference type="PANTHER" id="PTHR35011">
    <property type="entry name" value="2,3-DIKETO-L-GULONATE TRAP TRANSPORTER SMALL PERMEASE PROTEIN YIAM"/>
    <property type="match status" value="1"/>
</dbReference>
<dbReference type="RefSeq" id="WP_044430846.1">
    <property type="nucleotide sequence ID" value="NZ_BJYZ01000008.1"/>
</dbReference>
<reference evidence="12 13" key="1">
    <citation type="submission" date="2019-07" db="EMBL/GenBank/DDBJ databases">
        <title>Whole genome shotgun sequence of Skermanella aerolata NBRC 106429.</title>
        <authorList>
            <person name="Hosoyama A."/>
            <person name="Uohara A."/>
            <person name="Ohji S."/>
            <person name="Ichikawa N."/>
        </authorList>
    </citation>
    <scope>NUCLEOTIDE SEQUENCE [LARGE SCALE GENOMIC DNA]</scope>
    <source>
        <strain evidence="12 13">NBRC 106429</strain>
    </source>
</reference>
<protein>
    <recommendedName>
        <fullName evidence="9">TRAP transporter small permease protein</fullName>
    </recommendedName>
</protein>
<comment type="subcellular location">
    <subcellularLocation>
        <location evidence="1 9">Cell inner membrane</location>
        <topology evidence="1 9">Multi-pass membrane protein</topology>
    </subcellularLocation>
</comment>
<dbReference type="AlphaFoldDB" id="A0A512DNF1"/>
<evidence type="ECO:0000256" key="1">
    <source>
        <dbReference type="ARBA" id="ARBA00004429"/>
    </source>
</evidence>
<evidence type="ECO:0000256" key="9">
    <source>
        <dbReference type="RuleBase" id="RU369079"/>
    </source>
</evidence>
<feature type="region of interest" description="Disordered" evidence="10">
    <location>
        <begin position="177"/>
        <end position="196"/>
    </location>
</feature>
<comment type="similarity">
    <text evidence="8 9">Belongs to the TRAP transporter small permease family.</text>
</comment>
<sequence>MDLILKPWRSLLAGIAWIERFLIVVLIAVIVISITGQVISRYVFGEPIVWVEEVATYSFIWATFIGASLGLKSDRHVKIDTFVGRLPPRAAAIFKALVFAIILVLLIAMLPKVWINVQLEMRRMTVALPVMVPIGWFFSVPLFVGLASMALTAAYRLLEEATFCLSGRHRQVIQEEYGDDSSSDGEIERAFSGSAT</sequence>
<keyword evidence="3" id="KW-1003">Cell membrane</keyword>
<evidence type="ECO:0000256" key="7">
    <source>
        <dbReference type="ARBA" id="ARBA00023136"/>
    </source>
</evidence>
<keyword evidence="7 9" id="KW-0472">Membrane</keyword>
<dbReference type="Pfam" id="PF04290">
    <property type="entry name" value="DctQ"/>
    <property type="match status" value="1"/>
</dbReference>
<evidence type="ECO:0000256" key="10">
    <source>
        <dbReference type="SAM" id="MobiDB-lite"/>
    </source>
</evidence>
<dbReference type="GO" id="GO:0005886">
    <property type="term" value="C:plasma membrane"/>
    <property type="evidence" value="ECO:0007669"/>
    <property type="project" value="UniProtKB-SubCell"/>
</dbReference>
<name>A0A512DNF1_9PROT</name>
<keyword evidence="5 9" id="KW-0812">Transmembrane</keyword>
<dbReference type="Proteomes" id="UP000321523">
    <property type="component" value="Unassembled WGS sequence"/>
</dbReference>